<reference evidence="1 2" key="1">
    <citation type="journal article" date="2019" name="Genome Biol. Evol.">
        <title>Day and night: Metabolic profiles and evolutionary relationships of six axenic non-marine cyanobacteria.</title>
        <authorList>
            <person name="Will S.E."/>
            <person name="Henke P."/>
            <person name="Boedeker C."/>
            <person name="Huang S."/>
            <person name="Brinkmann H."/>
            <person name="Rohde M."/>
            <person name="Jarek M."/>
            <person name="Friedl T."/>
            <person name="Seufert S."/>
            <person name="Schumacher M."/>
            <person name="Overmann J."/>
            <person name="Neumann-Schaal M."/>
            <person name="Petersen J."/>
        </authorList>
    </citation>
    <scope>NUCLEOTIDE SEQUENCE [LARGE SCALE GENOMIC DNA]</scope>
    <source>
        <strain evidence="1 2">PCC 6912</strain>
    </source>
</reference>
<evidence type="ECO:0000313" key="1">
    <source>
        <dbReference type="EMBL" id="RUR83669.1"/>
    </source>
</evidence>
<dbReference type="AlphaFoldDB" id="A0A3S5K291"/>
<evidence type="ECO:0000313" key="2">
    <source>
        <dbReference type="Proteomes" id="UP000268857"/>
    </source>
</evidence>
<protein>
    <submittedName>
        <fullName evidence="1">Uncharacterized protein</fullName>
    </submittedName>
</protein>
<gene>
    <name evidence="1" type="ORF">PCC6912_19120</name>
</gene>
<organism evidence="1 2">
    <name type="scientific">Chlorogloeopsis fritschii PCC 6912</name>
    <dbReference type="NCBI Taxonomy" id="211165"/>
    <lineage>
        <taxon>Bacteria</taxon>
        <taxon>Bacillati</taxon>
        <taxon>Cyanobacteriota</taxon>
        <taxon>Cyanophyceae</taxon>
        <taxon>Nostocales</taxon>
        <taxon>Chlorogloeopsidaceae</taxon>
        <taxon>Chlorogloeopsis</taxon>
    </lineage>
</organism>
<comment type="caution">
    <text evidence="1">The sequence shown here is derived from an EMBL/GenBank/DDBJ whole genome shotgun (WGS) entry which is preliminary data.</text>
</comment>
<proteinExistence type="predicted"/>
<dbReference type="EMBL" id="RSCJ01000006">
    <property type="protein sequence ID" value="RUR83669.1"/>
    <property type="molecule type" value="Genomic_DNA"/>
</dbReference>
<dbReference type="OrthoDB" id="574542at2"/>
<keyword evidence="2" id="KW-1185">Reference proteome</keyword>
<name>A0A3S5K291_CHLFR</name>
<sequence length="53" mass="5939">MVENLKQQLLEVEAEIGQALNQDQQWADSTQLLQSIKGIGWLTAAWLLVTTLT</sequence>
<accession>A0A3S5K291</accession>
<dbReference type="RefSeq" id="WP_016877529.1">
    <property type="nucleotide sequence ID" value="NZ_AJLN01000016.1"/>
</dbReference>
<dbReference type="Proteomes" id="UP000268857">
    <property type="component" value="Unassembled WGS sequence"/>
</dbReference>